<dbReference type="EMBL" id="CAUYUJ010017948">
    <property type="protein sequence ID" value="CAK0879377.1"/>
    <property type="molecule type" value="Genomic_DNA"/>
</dbReference>
<sequence length="210" mass="22778">MVGVRLESNVVSYNAGISAGEKGRQWQLSLALLREMRESKLVPDVISYSSGASACEKAERWQLALLLLGEMREAKLAPNSSATALGSARARRASSGSAPCRCSARCVRRTWSPASFSYNAGVSACEKGDRWQSALALLSEMREAMLEPNVIYIYSAGISACEKGRQWQRALALLSEMQEAKLEPNAISYTAGISACEKGRANSGSRCWRC</sequence>
<dbReference type="InterPro" id="IPR011990">
    <property type="entry name" value="TPR-like_helical_dom_sf"/>
</dbReference>
<dbReference type="PROSITE" id="PS51375">
    <property type="entry name" value="PPR"/>
    <property type="match status" value="4"/>
</dbReference>
<dbReference type="Pfam" id="PF13812">
    <property type="entry name" value="PPR_3"/>
    <property type="match status" value="2"/>
</dbReference>
<dbReference type="InterPro" id="IPR002885">
    <property type="entry name" value="PPR_rpt"/>
</dbReference>
<evidence type="ECO:0000313" key="3">
    <source>
        <dbReference type="EMBL" id="CAK0879377.1"/>
    </source>
</evidence>
<organism evidence="3 4">
    <name type="scientific">Prorocentrum cordatum</name>
    <dbReference type="NCBI Taxonomy" id="2364126"/>
    <lineage>
        <taxon>Eukaryota</taxon>
        <taxon>Sar</taxon>
        <taxon>Alveolata</taxon>
        <taxon>Dinophyceae</taxon>
        <taxon>Prorocentrales</taxon>
        <taxon>Prorocentraceae</taxon>
        <taxon>Prorocentrum</taxon>
    </lineage>
</organism>
<reference evidence="3" key="1">
    <citation type="submission" date="2023-10" db="EMBL/GenBank/DDBJ databases">
        <authorList>
            <person name="Chen Y."/>
            <person name="Shah S."/>
            <person name="Dougan E. K."/>
            <person name="Thang M."/>
            <person name="Chan C."/>
        </authorList>
    </citation>
    <scope>NUCLEOTIDE SEQUENCE [LARGE SCALE GENOMIC DNA]</scope>
</reference>
<gene>
    <name evidence="3" type="ORF">PCOR1329_LOCUS62819</name>
</gene>
<keyword evidence="4" id="KW-1185">Reference proteome</keyword>
<dbReference type="PANTHER" id="PTHR47447">
    <property type="entry name" value="OS03G0856100 PROTEIN"/>
    <property type="match status" value="1"/>
</dbReference>
<proteinExistence type="predicted"/>
<evidence type="ECO:0008006" key="5">
    <source>
        <dbReference type="Google" id="ProtNLM"/>
    </source>
</evidence>
<dbReference type="NCBIfam" id="TIGR00756">
    <property type="entry name" value="PPR"/>
    <property type="match status" value="1"/>
</dbReference>
<dbReference type="Proteomes" id="UP001189429">
    <property type="component" value="Unassembled WGS sequence"/>
</dbReference>
<feature type="repeat" description="PPR" evidence="2">
    <location>
        <begin position="9"/>
        <end position="43"/>
    </location>
</feature>
<evidence type="ECO:0000256" key="2">
    <source>
        <dbReference type="PROSITE-ProRule" id="PRU00708"/>
    </source>
</evidence>
<name>A0ABN9W0B2_9DINO</name>
<accession>A0ABN9W0B2</accession>
<feature type="repeat" description="PPR" evidence="2">
    <location>
        <begin position="150"/>
        <end position="184"/>
    </location>
</feature>
<comment type="caution">
    <text evidence="3">The sequence shown here is derived from an EMBL/GenBank/DDBJ whole genome shotgun (WGS) entry which is preliminary data.</text>
</comment>
<feature type="repeat" description="PPR" evidence="2">
    <location>
        <begin position="114"/>
        <end position="148"/>
    </location>
</feature>
<keyword evidence="1" id="KW-0677">Repeat</keyword>
<feature type="repeat" description="PPR" evidence="2">
    <location>
        <begin position="44"/>
        <end position="78"/>
    </location>
</feature>
<evidence type="ECO:0000313" key="4">
    <source>
        <dbReference type="Proteomes" id="UP001189429"/>
    </source>
</evidence>
<protein>
    <recommendedName>
        <fullName evidence="5">Pentacotripeptide-repeat region of PRORP domain-containing protein</fullName>
    </recommendedName>
</protein>
<dbReference type="Gene3D" id="1.25.40.10">
    <property type="entry name" value="Tetratricopeptide repeat domain"/>
    <property type="match status" value="2"/>
</dbReference>
<dbReference type="PANTHER" id="PTHR47447:SF17">
    <property type="entry name" value="OS12G0638900 PROTEIN"/>
    <property type="match status" value="1"/>
</dbReference>
<evidence type="ECO:0000256" key="1">
    <source>
        <dbReference type="ARBA" id="ARBA00022737"/>
    </source>
</evidence>